<name>A0ACC1HLY0_9FUNG</name>
<keyword evidence="2" id="KW-1185">Reference proteome</keyword>
<sequence>MLQPGAVLNNKNGATGASRPNKSLSYEEQKAMDIEKYADEIYYSERYYDDHFEYRHVLLPTGLRKYLPQPMRLMSEDEWRRLGVRQSYGWEHYMVHAPEPHVLLFKREKNFQQKYGAVKAQN</sequence>
<feature type="non-terminal residue" evidence="1">
    <location>
        <position position="122"/>
    </location>
</feature>
<proteinExistence type="predicted"/>
<dbReference type="EMBL" id="JAMZIH010002226">
    <property type="protein sequence ID" value="KAJ1677585.1"/>
    <property type="molecule type" value="Genomic_DNA"/>
</dbReference>
<protein>
    <submittedName>
        <fullName evidence="1">Uncharacterized protein</fullName>
    </submittedName>
</protein>
<evidence type="ECO:0000313" key="1">
    <source>
        <dbReference type="EMBL" id="KAJ1677585.1"/>
    </source>
</evidence>
<accession>A0ACC1HLY0</accession>
<evidence type="ECO:0000313" key="2">
    <source>
        <dbReference type="Proteomes" id="UP001145114"/>
    </source>
</evidence>
<gene>
    <name evidence="1" type="ORF">EV182_005863</name>
</gene>
<dbReference type="Proteomes" id="UP001145114">
    <property type="component" value="Unassembled WGS sequence"/>
</dbReference>
<reference evidence="1" key="1">
    <citation type="submission" date="2022-06" db="EMBL/GenBank/DDBJ databases">
        <title>Phylogenomic reconstructions and comparative analyses of Kickxellomycotina fungi.</title>
        <authorList>
            <person name="Reynolds N.K."/>
            <person name="Stajich J.E."/>
            <person name="Barry K."/>
            <person name="Grigoriev I.V."/>
            <person name="Crous P."/>
            <person name="Smith M.E."/>
        </authorList>
    </citation>
    <scope>NUCLEOTIDE SEQUENCE</scope>
    <source>
        <strain evidence="1">RSA 2271</strain>
    </source>
</reference>
<comment type="caution">
    <text evidence="1">The sequence shown here is derived from an EMBL/GenBank/DDBJ whole genome shotgun (WGS) entry which is preliminary data.</text>
</comment>
<organism evidence="1 2">
    <name type="scientific">Spiromyces aspiralis</name>
    <dbReference type="NCBI Taxonomy" id="68401"/>
    <lineage>
        <taxon>Eukaryota</taxon>
        <taxon>Fungi</taxon>
        <taxon>Fungi incertae sedis</taxon>
        <taxon>Zoopagomycota</taxon>
        <taxon>Kickxellomycotina</taxon>
        <taxon>Kickxellomycetes</taxon>
        <taxon>Kickxellales</taxon>
        <taxon>Kickxellaceae</taxon>
        <taxon>Spiromyces</taxon>
    </lineage>
</organism>